<organism evidence="1 2">
    <name type="scientific">Xenorhabdus miraniensis</name>
    <dbReference type="NCBI Taxonomy" id="351674"/>
    <lineage>
        <taxon>Bacteria</taxon>
        <taxon>Pseudomonadati</taxon>
        <taxon>Pseudomonadota</taxon>
        <taxon>Gammaproteobacteria</taxon>
        <taxon>Enterobacterales</taxon>
        <taxon>Morganellaceae</taxon>
        <taxon>Xenorhabdus</taxon>
    </lineage>
</organism>
<evidence type="ECO:0000313" key="1">
    <source>
        <dbReference type="EMBL" id="PHM45614.1"/>
    </source>
</evidence>
<evidence type="ECO:0000313" key="2">
    <source>
        <dbReference type="Proteomes" id="UP000221980"/>
    </source>
</evidence>
<dbReference type="EMBL" id="NITZ01000043">
    <property type="protein sequence ID" value="PHM45614.1"/>
    <property type="molecule type" value="Genomic_DNA"/>
</dbReference>
<reference evidence="1 2" key="1">
    <citation type="journal article" date="2017" name="Nat. Microbiol.">
        <title>Natural product diversity associated with the nematode symbionts Photorhabdus and Xenorhabdus.</title>
        <authorList>
            <person name="Tobias N.J."/>
            <person name="Wolff H."/>
            <person name="Djahanschiri B."/>
            <person name="Grundmann F."/>
            <person name="Kronenwerth M."/>
            <person name="Shi Y.M."/>
            <person name="Simonyi S."/>
            <person name="Grun P."/>
            <person name="Shapiro-Ilan D."/>
            <person name="Pidot S.J."/>
            <person name="Stinear T.P."/>
            <person name="Ebersberger I."/>
            <person name="Bode H.B."/>
        </authorList>
    </citation>
    <scope>NUCLEOTIDE SEQUENCE [LARGE SCALE GENOMIC DNA]</scope>
    <source>
        <strain evidence="1 2">DSM 17902</strain>
    </source>
</reference>
<dbReference type="OrthoDB" id="9943939at2"/>
<name>A0A2D0JJL0_9GAMM</name>
<protein>
    <submittedName>
        <fullName evidence="1">Uncharacterized protein</fullName>
    </submittedName>
</protein>
<gene>
    <name evidence="1" type="ORF">Xmir_04213</name>
</gene>
<sequence length="94" mass="11256">MPSLNKSNVHITRIDYDYDTKKIVFYFLHDNVEKLFSTTAEDLGKIQLISATSELEEFLTCLLSIDFEVIQRFHRITWDYIKKRREIIFPVQLI</sequence>
<proteinExistence type="predicted"/>
<dbReference type="Proteomes" id="UP000221980">
    <property type="component" value="Unassembled WGS sequence"/>
</dbReference>
<keyword evidence="2" id="KW-1185">Reference proteome</keyword>
<accession>A0A2D0JJL0</accession>
<dbReference type="RefSeq" id="WP_099115963.1">
    <property type="nucleotide sequence ID" value="NZ_CAWNQI010000077.1"/>
</dbReference>
<comment type="caution">
    <text evidence="1">The sequence shown here is derived from an EMBL/GenBank/DDBJ whole genome shotgun (WGS) entry which is preliminary data.</text>
</comment>
<dbReference type="AlphaFoldDB" id="A0A2D0JJL0"/>